<dbReference type="STRING" id="1184609.KILIM_075_00010"/>
<dbReference type="CDD" id="cd02440">
    <property type="entry name" value="AdoMet_MTases"/>
    <property type="match status" value="1"/>
</dbReference>
<organism evidence="2 3">
    <name type="scientific">Kineosphaera limosa NBRC 100340</name>
    <dbReference type="NCBI Taxonomy" id="1184609"/>
    <lineage>
        <taxon>Bacteria</taxon>
        <taxon>Bacillati</taxon>
        <taxon>Actinomycetota</taxon>
        <taxon>Actinomycetes</taxon>
        <taxon>Micrococcales</taxon>
        <taxon>Dermatophilaceae</taxon>
        <taxon>Kineosphaera</taxon>
    </lineage>
</organism>
<dbReference type="Gene3D" id="3.40.50.150">
    <property type="entry name" value="Vaccinia Virus protein VP39"/>
    <property type="match status" value="1"/>
</dbReference>
<dbReference type="Proteomes" id="UP000008366">
    <property type="component" value="Unassembled WGS sequence"/>
</dbReference>
<comment type="caution">
    <text evidence="2">The sequence shown here is derived from an EMBL/GenBank/DDBJ whole genome shotgun (WGS) entry which is preliminary data.</text>
</comment>
<keyword evidence="3" id="KW-1185">Reference proteome</keyword>
<dbReference type="EMBL" id="BAHD01000075">
    <property type="protein sequence ID" value="GAB97582.1"/>
    <property type="molecule type" value="Genomic_DNA"/>
</dbReference>
<sequence>MTEAEENAVRRTYDVVADSYADHYRTTDPEQPVDIAMITHFLGLVGAGRMLPRLAASGCVVEGVDLSEAMVRRARADHGTFATQVASLRDLPHEDGSFDGVFSWYSTIHSDDQDVAVILRELARVLRPAGHLLIAFQTGAGVRDVGPAFRAVGHDVRLLRYHRTAAQVRAALQRAGFTVVAAFDRAPVGAEPDGQAVLIARREAGAADSAPDLT</sequence>
<dbReference type="GO" id="GO:0032259">
    <property type="term" value="P:methylation"/>
    <property type="evidence" value="ECO:0007669"/>
    <property type="project" value="UniProtKB-KW"/>
</dbReference>
<dbReference type="PANTHER" id="PTHR43861:SF1">
    <property type="entry name" value="TRANS-ACONITATE 2-METHYLTRANSFERASE"/>
    <property type="match status" value="1"/>
</dbReference>
<keyword evidence="2" id="KW-0808">Transferase</keyword>
<dbReference type="eggNOG" id="COG2226">
    <property type="taxonomic scope" value="Bacteria"/>
</dbReference>
<dbReference type="RefSeq" id="WP_006594114.1">
    <property type="nucleotide sequence ID" value="NZ_BAHD01000075.1"/>
</dbReference>
<evidence type="ECO:0000259" key="1">
    <source>
        <dbReference type="Pfam" id="PF08241"/>
    </source>
</evidence>
<name>K6WZN7_9MICO</name>
<evidence type="ECO:0000313" key="3">
    <source>
        <dbReference type="Proteomes" id="UP000008366"/>
    </source>
</evidence>
<dbReference type="AlphaFoldDB" id="K6WZN7"/>
<protein>
    <submittedName>
        <fullName evidence="2">Putative methyltransferase</fullName>
    </submittedName>
</protein>
<reference evidence="2 3" key="1">
    <citation type="submission" date="2012-08" db="EMBL/GenBank/DDBJ databases">
        <title>Whole genome shotgun sequence of Kineosphaera limosa NBRC 100340.</title>
        <authorList>
            <person name="Yoshida I."/>
            <person name="Isaki S."/>
            <person name="Hosoyama A."/>
            <person name="Tsuchikane K."/>
            <person name="Katsumata H."/>
            <person name="Ando Y."/>
            <person name="Ohji S."/>
            <person name="Hamada M."/>
            <person name="Tamura T."/>
            <person name="Yamazoe A."/>
            <person name="Yamazaki S."/>
            <person name="Fujita N."/>
        </authorList>
    </citation>
    <scope>NUCLEOTIDE SEQUENCE [LARGE SCALE GENOMIC DNA]</scope>
    <source>
        <strain evidence="2 3">NBRC 100340</strain>
    </source>
</reference>
<dbReference type="PANTHER" id="PTHR43861">
    <property type="entry name" value="TRANS-ACONITATE 2-METHYLTRANSFERASE-RELATED"/>
    <property type="match status" value="1"/>
</dbReference>
<dbReference type="Pfam" id="PF08241">
    <property type="entry name" value="Methyltransf_11"/>
    <property type="match status" value="1"/>
</dbReference>
<proteinExistence type="predicted"/>
<evidence type="ECO:0000313" key="2">
    <source>
        <dbReference type="EMBL" id="GAB97582.1"/>
    </source>
</evidence>
<dbReference type="InterPro" id="IPR029063">
    <property type="entry name" value="SAM-dependent_MTases_sf"/>
</dbReference>
<accession>K6WZN7</accession>
<keyword evidence="2" id="KW-0489">Methyltransferase</keyword>
<dbReference type="SUPFAM" id="SSF53335">
    <property type="entry name" value="S-adenosyl-L-methionine-dependent methyltransferases"/>
    <property type="match status" value="1"/>
</dbReference>
<gene>
    <name evidence="2" type="ORF">KILIM_075_00010</name>
</gene>
<dbReference type="GO" id="GO:0008757">
    <property type="term" value="F:S-adenosylmethionine-dependent methyltransferase activity"/>
    <property type="evidence" value="ECO:0007669"/>
    <property type="project" value="InterPro"/>
</dbReference>
<feature type="domain" description="Methyltransferase type 11" evidence="1">
    <location>
        <begin position="45"/>
        <end position="134"/>
    </location>
</feature>
<dbReference type="InterPro" id="IPR013216">
    <property type="entry name" value="Methyltransf_11"/>
</dbReference>